<dbReference type="SUPFAM" id="SSF88723">
    <property type="entry name" value="PIN domain-like"/>
    <property type="match status" value="1"/>
</dbReference>
<dbReference type="EMBL" id="MHCH01000016">
    <property type="protein sequence ID" value="OGY17702.1"/>
    <property type="molecule type" value="Genomic_DNA"/>
</dbReference>
<protein>
    <recommendedName>
        <fullName evidence="5">Ribonuclease VapC</fullName>
        <shortName evidence="5">RNase VapC</shortName>
        <ecNumber evidence="5">3.1.-.-</ecNumber>
    </recommendedName>
    <alternativeName>
        <fullName evidence="5">Toxin VapC</fullName>
    </alternativeName>
</protein>
<feature type="domain" description="PIN" evidence="6">
    <location>
        <begin position="2"/>
        <end position="128"/>
    </location>
</feature>
<gene>
    <name evidence="5" type="primary">vapC</name>
    <name evidence="7" type="ORF">A2784_00835</name>
</gene>
<dbReference type="PANTHER" id="PTHR42188:SF1">
    <property type="entry name" value="23S RRNA-SPECIFIC ENDONUCLEASE VAPC20"/>
    <property type="match status" value="1"/>
</dbReference>
<comment type="similarity">
    <text evidence="5">Belongs to the PINc/VapC protein family.</text>
</comment>
<dbReference type="STRING" id="1797589.A2784_00835"/>
<reference evidence="7 8" key="1">
    <citation type="journal article" date="2016" name="Nat. Commun.">
        <title>Thousands of microbial genomes shed light on interconnected biogeochemical processes in an aquifer system.</title>
        <authorList>
            <person name="Anantharaman K."/>
            <person name="Brown C.T."/>
            <person name="Hug L.A."/>
            <person name="Sharon I."/>
            <person name="Castelle C.J."/>
            <person name="Probst A.J."/>
            <person name="Thomas B.C."/>
            <person name="Singh A."/>
            <person name="Wilkins M.J."/>
            <person name="Karaoz U."/>
            <person name="Brodie E.L."/>
            <person name="Williams K.H."/>
            <person name="Hubbard S.S."/>
            <person name="Banfield J.F."/>
        </authorList>
    </citation>
    <scope>NUCLEOTIDE SEQUENCE [LARGE SCALE GENOMIC DNA]</scope>
</reference>
<keyword evidence="5" id="KW-0460">Magnesium</keyword>
<evidence type="ECO:0000256" key="3">
    <source>
        <dbReference type="ARBA" id="ARBA00022723"/>
    </source>
</evidence>
<accession>A0A1G1VQN1</accession>
<dbReference type="GO" id="GO:0090729">
    <property type="term" value="F:toxin activity"/>
    <property type="evidence" value="ECO:0007669"/>
    <property type="project" value="UniProtKB-KW"/>
</dbReference>
<sequence>MIFVDSSGFVSLVSHGDEFYKDAVMWWRLNEKKVNLLISNLVVMETLGWVRHHLGKKRAVELGDYILSGEGVGIERVTRSDETKAWDLFVKVDGRGVSMVDCTSVILMKRLGVERIFSFDQDFSDLGFQVVP</sequence>
<keyword evidence="2 5" id="KW-0540">Nuclease</keyword>
<evidence type="ECO:0000256" key="4">
    <source>
        <dbReference type="ARBA" id="ARBA00022801"/>
    </source>
</evidence>
<dbReference type="Pfam" id="PF01850">
    <property type="entry name" value="PIN"/>
    <property type="match status" value="1"/>
</dbReference>
<keyword evidence="5" id="KW-0800">Toxin</keyword>
<dbReference type="InterPro" id="IPR029060">
    <property type="entry name" value="PIN-like_dom_sf"/>
</dbReference>
<evidence type="ECO:0000256" key="5">
    <source>
        <dbReference type="HAMAP-Rule" id="MF_00265"/>
    </source>
</evidence>
<dbReference type="EC" id="3.1.-.-" evidence="5"/>
<name>A0A1G1VQN1_9BACT</name>
<dbReference type="GO" id="GO:0000287">
    <property type="term" value="F:magnesium ion binding"/>
    <property type="evidence" value="ECO:0007669"/>
    <property type="project" value="UniProtKB-UniRule"/>
</dbReference>
<keyword evidence="3 5" id="KW-0479">Metal-binding</keyword>
<dbReference type="InterPro" id="IPR039018">
    <property type="entry name" value="VapC20-like"/>
</dbReference>
<comment type="cofactor">
    <cofactor evidence="5">
        <name>Mg(2+)</name>
        <dbReference type="ChEBI" id="CHEBI:18420"/>
    </cofactor>
</comment>
<dbReference type="GO" id="GO:0004521">
    <property type="term" value="F:RNA endonuclease activity"/>
    <property type="evidence" value="ECO:0007669"/>
    <property type="project" value="InterPro"/>
</dbReference>
<evidence type="ECO:0000256" key="2">
    <source>
        <dbReference type="ARBA" id="ARBA00022722"/>
    </source>
</evidence>
<dbReference type="InterPro" id="IPR022907">
    <property type="entry name" value="VapC_family"/>
</dbReference>
<comment type="caution">
    <text evidence="7">The sequence shown here is derived from an EMBL/GenBank/DDBJ whole genome shotgun (WGS) entry which is preliminary data.</text>
</comment>
<dbReference type="Proteomes" id="UP000177324">
    <property type="component" value="Unassembled WGS sequence"/>
</dbReference>
<evidence type="ECO:0000313" key="8">
    <source>
        <dbReference type="Proteomes" id="UP000177324"/>
    </source>
</evidence>
<proteinExistence type="inferred from homology"/>
<dbReference type="Gene3D" id="3.40.50.1010">
    <property type="entry name" value="5'-nuclease"/>
    <property type="match status" value="1"/>
</dbReference>
<dbReference type="GO" id="GO:0016075">
    <property type="term" value="P:rRNA catabolic process"/>
    <property type="evidence" value="ECO:0007669"/>
    <property type="project" value="TreeGrafter"/>
</dbReference>
<evidence type="ECO:0000256" key="1">
    <source>
        <dbReference type="ARBA" id="ARBA00022649"/>
    </source>
</evidence>
<organism evidence="7 8">
    <name type="scientific">Candidatus Chisholmbacteria bacterium RIFCSPHIGHO2_01_FULL_48_12</name>
    <dbReference type="NCBI Taxonomy" id="1797589"/>
    <lineage>
        <taxon>Bacteria</taxon>
        <taxon>Candidatus Chisholmiibacteriota</taxon>
    </lineage>
</organism>
<evidence type="ECO:0000313" key="7">
    <source>
        <dbReference type="EMBL" id="OGY17702.1"/>
    </source>
</evidence>
<feature type="binding site" evidence="5">
    <location>
        <position position="5"/>
    </location>
    <ligand>
        <name>Mg(2+)</name>
        <dbReference type="ChEBI" id="CHEBI:18420"/>
    </ligand>
</feature>
<comment type="function">
    <text evidence="5">Toxic component of a toxin-antitoxin (TA) system. An RNase.</text>
</comment>
<dbReference type="InterPro" id="IPR002716">
    <property type="entry name" value="PIN_dom"/>
</dbReference>
<keyword evidence="1 5" id="KW-1277">Toxin-antitoxin system</keyword>
<dbReference type="HAMAP" id="MF_00265">
    <property type="entry name" value="VapC_Nob1"/>
    <property type="match status" value="1"/>
</dbReference>
<dbReference type="GO" id="GO:0016787">
    <property type="term" value="F:hydrolase activity"/>
    <property type="evidence" value="ECO:0007669"/>
    <property type="project" value="UniProtKB-KW"/>
</dbReference>
<dbReference type="PANTHER" id="PTHR42188">
    <property type="entry name" value="23S RRNA-SPECIFIC ENDONUCLEASE VAPC20"/>
    <property type="match status" value="1"/>
</dbReference>
<keyword evidence="4 5" id="KW-0378">Hydrolase</keyword>
<evidence type="ECO:0000259" key="6">
    <source>
        <dbReference type="Pfam" id="PF01850"/>
    </source>
</evidence>
<feature type="binding site" evidence="5">
    <location>
        <position position="101"/>
    </location>
    <ligand>
        <name>Mg(2+)</name>
        <dbReference type="ChEBI" id="CHEBI:18420"/>
    </ligand>
</feature>
<dbReference type="AlphaFoldDB" id="A0A1G1VQN1"/>